<evidence type="ECO:0000256" key="9">
    <source>
        <dbReference type="PIRSR" id="PIRSR601613-1"/>
    </source>
</evidence>
<evidence type="ECO:0000256" key="2">
    <source>
        <dbReference type="ARBA" id="ARBA00004814"/>
    </source>
</evidence>
<evidence type="ECO:0000256" key="5">
    <source>
        <dbReference type="ARBA" id="ARBA00017871"/>
    </source>
</evidence>
<dbReference type="InterPro" id="IPR050281">
    <property type="entry name" value="Flavin_monoamine_oxidase"/>
</dbReference>
<evidence type="ECO:0000313" key="12">
    <source>
        <dbReference type="Proteomes" id="UP000036890"/>
    </source>
</evidence>
<dbReference type="GO" id="GO:0009851">
    <property type="term" value="P:auxin biosynthetic process"/>
    <property type="evidence" value="ECO:0007669"/>
    <property type="project" value="UniProtKB-KW"/>
</dbReference>
<comment type="pathway">
    <text evidence="2">Plant hormone metabolism; auxin biosynthesis.</text>
</comment>
<dbReference type="PRINTS" id="PR00757">
    <property type="entry name" value="AMINEOXDASEF"/>
</dbReference>
<name>A0A0L8AFM3_9GAMM</name>
<dbReference type="OrthoDB" id="337830at2"/>
<feature type="binding site" evidence="9">
    <location>
        <position position="284"/>
    </location>
    <ligand>
        <name>FAD</name>
        <dbReference type="ChEBI" id="CHEBI:57692"/>
    </ligand>
</feature>
<keyword evidence="7" id="KW-0073">Auxin biosynthesis</keyword>
<reference evidence="11 12" key="1">
    <citation type="journal article" date="2012" name="J. Bacteriol.">
        <title>Genome sequence of a novel nicotine-degrading strain, Pseudomonas geniculata N1.</title>
        <authorList>
            <person name="Tang H."/>
            <person name="Yu H."/>
            <person name="Tai C."/>
            <person name="Huang K."/>
            <person name="Liu Y."/>
            <person name="Wang L."/>
            <person name="Yao Y."/>
            <person name="Wu G."/>
            <person name="Xu P."/>
        </authorList>
    </citation>
    <scope>NUCLEOTIDE SEQUENCE [LARGE SCALE GENOMIC DNA]</scope>
    <source>
        <strain evidence="11 12">N1</strain>
    </source>
</reference>
<comment type="cofactor">
    <cofactor evidence="1">
        <name>FAD</name>
        <dbReference type="ChEBI" id="CHEBI:57692"/>
    </cofactor>
</comment>
<dbReference type="PANTHER" id="PTHR10742:SF410">
    <property type="entry name" value="LYSINE-SPECIFIC HISTONE DEMETHYLASE 2"/>
    <property type="match status" value="1"/>
</dbReference>
<evidence type="ECO:0000256" key="7">
    <source>
        <dbReference type="ARBA" id="ARBA00023070"/>
    </source>
</evidence>
<dbReference type="Pfam" id="PF01593">
    <property type="entry name" value="Amino_oxidase"/>
    <property type="match status" value="1"/>
</dbReference>
<dbReference type="PANTHER" id="PTHR10742">
    <property type="entry name" value="FLAVIN MONOAMINE OXIDASE"/>
    <property type="match status" value="1"/>
</dbReference>
<dbReference type="SUPFAM" id="SSF51905">
    <property type="entry name" value="FAD/NAD(P)-binding domain"/>
    <property type="match status" value="1"/>
</dbReference>
<comment type="catalytic activity">
    <reaction evidence="8">
        <text>L-tryptophan + O2 = indole-3-acetamide + CO2 + H2O</text>
        <dbReference type="Rhea" id="RHEA:16165"/>
        <dbReference type="ChEBI" id="CHEBI:15377"/>
        <dbReference type="ChEBI" id="CHEBI:15379"/>
        <dbReference type="ChEBI" id="CHEBI:16031"/>
        <dbReference type="ChEBI" id="CHEBI:16526"/>
        <dbReference type="ChEBI" id="CHEBI:57912"/>
        <dbReference type="EC" id="1.13.12.3"/>
    </reaction>
</comment>
<dbReference type="Gene3D" id="3.50.50.60">
    <property type="entry name" value="FAD/NAD(P)-binding domain"/>
    <property type="match status" value="1"/>
</dbReference>
<dbReference type="InterPro" id="IPR036188">
    <property type="entry name" value="FAD/NAD-bd_sf"/>
</dbReference>
<accession>A0A0L8AFM3</accession>
<dbReference type="Proteomes" id="UP000036890">
    <property type="component" value="Unassembled WGS sequence"/>
</dbReference>
<dbReference type="EMBL" id="AJLO02000002">
    <property type="protein sequence ID" value="KOF01188.1"/>
    <property type="molecule type" value="Genomic_DNA"/>
</dbReference>
<proteinExistence type="inferred from homology"/>
<comment type="similarity">
    <text evidence="3">Belongs to the tryptophan 2-monooxygenase family.</text>
</comment>
<protein>
    <recommendedName>
        <fullName evidence="5">Tryptophan 2-monooxygenase</fullName>
        <ecNumber evidence="4">1.13.12.3</ecNumber>
    </recommendedName>
</protein>
<evidence type="ECO:0000256" key="3">
    <source>
        <dbReference type="ARBA" id="ARBA00005833"/>
    </source>
</evidence>
<evidence type="ECO:0000256" key="4">
    <source>
        <dbReference type="ARBA" id="ARBA00012535"/>
    </source>
</evidence>
<dbReference type="Gene3D" id="1.10.405.10">
    <property type="entry name" value="Guanine Nucleotide Dissociation Inhibitor, domain 1"/>
    <property type="match status" value="1"/>
</dbReference>
<comment type="caution">
    <text evidence="11">The sequence shown here is derived from an EMBL/GenBank/DDBJ whole genome shotgun (WGS) entry which is preliminary data.</text>
</comment>
<evidence type="ECO:0000259" key="10">
    <source>
        <dbReference type="Pfam" id="PF01593"/>
    </source>
</evidence>
<evidence type="ECO:0000256" key="1">
    <source>
        <dbReference type="ARBA" id="ARBA00001974"/>
    </source>
</evidence>
<dbReference type="EC" id="1.13.12.3" evidence="4"/>
<sequence>MGSMTMSEEEERTSAGGRLDRRSLLGFGAAAVGAVALASCAKENPGREARDGKDAGPYDVAVVGAGYAGVTAARELAAKGWRVVVLEARPRIGGRTFTSRFLGRQIELGGSSVHWIQPHVFAEMQRYGFGFEEVPLRDLDKAYVMTADGKVHDVPPARFDQGYNDAFAKFCADARTLFPRPFTPFVNPEVAKLDAVSAADRLAKLDLDPIQRASLNAELVLYAGSPTNTFSYMSYVKMFALAAWDPYTFTDSEKHWHIANGGTAALAKAILDDSKADLRLGTVVKQVETTAAGVTLRTADGQVVEAKAALFTLPTQVYPDIEFKPGLSAEKQAFIRNGDLCDGATMYMRIKQNIGNTFTFCDDPNPLSAIQTEESDAEVGTILKATLGRQSLIDINDQDAVGAELRKIHPGVELTDIAPYNWVKDPFSKQAWPAYRAGWFAKYKDMAKPEGRLFFAGSATADGWHAYIDGAVESGIRACREMTAMLEKEKSSNG</sequence>
<dbReference type="Gene3D" id="3.90.660.10">
    <property type="match status" value="1"/>
</dbReference>
<dbReference type="AlphaFoldDB" id="A0A0L8AFM3"/>
<organism evidence="11 12">
    <name type="scientific">Stenotrophomonas geniculata N1</name>
    <dbReference type="NCBI Taxonomy" id="1167641"/>
    <lineage>
        <taxon>Bacteria</taxon>
        <taxon>Pseudomonadati</taxon>
        <taxon>Pseudomonadota</taxon>
        <taxon>Gammaproteobacteria</taxon>
        <taxon>Lysobacterales</taxon>
        <taxon>Lysobacteraceae</taxon>
        <taxon>Stenotrophomonas</taxon>
    </lineage>
</organism>
<dbReference type="InterPro" id="IPR002937">
    <property type="entry name" value="Amino_oxidase"/>
</dbReference>
<evidence type="ECO:0000256" key="8">
    <source>
        <dbReference type="ARBA" id="ARBA00047321"/>
    </source>
</evidence>
<evidence type="ECO:0000256" key="6">
    <source>
        <dbReference type="ARBA" id="ARBA00023002"/>
    </source>
</evidence>
<keyword evidence="6" id="KW-0560">Oxidoreductase</keyword>
<dbReference type="GO" id="GO:0050361">
    <property type="term" value="F:tryptophan 2-monooxygenase activity"/>
    <property type="evidence" value="ECO:0007669"/>
    <property type="project" value="UniProtKB-EC"/>
</dbReference>
<gene>
    <name evidence="11" type="ORF">W7K_00755</name>
</gene>
<feature type="binding site" evidence="9">
    <location>
        <begin position="87"/>
        <end position="88"/>
    </location>
    <ligand>
        <name>FAD</name>
        <dbReference type="ChEBI" id="CHEBI:57692"/>
    </ligand>
</feature>
<dbReference type="InterPro" id="IPR001613">
    <property type="entry name" value="Flavin_amine_oxidase"/>
</dbReference>
<dbReference type="PROSITE" id="PS51318">
    <property type="entry name" value="TAT"/>
    <property type="match status" value="1"/>
</dbReference>
<feature type="domain" description="Amine oxidase" evidence="10">
    <location>
        <begin position="68"/>
        <end position="482"/>
    </location>
</feature>
<dbReference type="InterPro" id="IPR006311">
    <property type="entry name" value="TAT_signal"/>
</dbReference>
<evidence type="ECO:0000313" key="11">
    <source>
        <dbReference type="EMBL" id="KOF01188.1"/>
    </source>
</evidence>